<proteinExistence type="predicted"/>
<sequence length="199" mass="21743">MGVRMRWSSRETKCTRPVLYCLSGTWFASSARAKREVSPPPSLPPPPPSARLSSVHPASLSSTHDSGTHFPSCVQTLHCSEITSTKPTAPLLVPSSRASRTQLYTATSRAQPHPLILLGLPLRIGHAMSADVEEDTRDCASSIVASGSSISAFEREKSIRSVQYDSESLSSRIICPPEFFDPNYDTDITWLGMPSLYLH</sequence>
<reference evidence="1" key="1">
    <citation type="submission" date="2022-08" db="EMBL/GenBank/DDBJ databases">
        <title>Genome Sequence of Pycnoporus sanguineus.</title>
        <authorList>
            <person name="Buettner E."/>
        </authorList>
    </citation>
    <scope>NUCLEOTIDE SEQUENCE</scope>
    <source>
        <strain evidence="1">CG-C14</strain>
    </source>
</reference>
<organism evidence="1 2">
    <name type="scientific">Trametes sanguinea</name>
    <dbReference type="NCBI Taxonomy" id="158606"/>
    <lineage>
        <taxon>Eukaryota</taxon>
        <taxon>Fungi</taxon>
        <taxon>Dikarya</taxon>
        <taxon>Basidiomycota</taxon>
        <taxon>Agaricomycotina</taxon>
        <taxon>Agaricomycetes</taxon>
        <taxon>Polyporales</taxon>
        <taxon>Polyporaceae</taxon>
        <taxon>Trametes</taxon>
    </lineage>
</organism>
<evidence type="ECO:0000313" key="1">
    <source>
        <dbReference type="EMBL" id="KAJ2971554.1"/>
    </source>
</evidence>
<evidence type="ECO:0000313" key="2">
    <source>
        <dbReference type="Proteomes" id="UP001144978"/>
    </source>
</evidence>
<accession>A0ACC1MY34</accession>
<gene>
    <name evidence="1" type="ORF">NUW54_g12481</name>
</gene>
<comment type="caution">
    <text evidence="1">The sequence shown here is derived from an EMBL/GenBank/DDBJ whole genome shotgun (WGS) entry which is preliminary data.</text>
</comment>
<dbReference type="EMBL" id="JANSHE010005329">
    <property type="protein sequence ID" value="KAJ2971554.1"/>
    <property type="molecule type" value="Genomic_DNA"/>
</dbReference>
<keyword evidence="2" id="KW-1185">Reference proteome</keyword>
<dbReference type="Proteomes" id="UP001144978">
    <property type="component" value="Unassembled WGS sequence"/>
</dbReference>
<protein>
    <submittedName>
        <fullName evidence="1">Uncharacterized protein</fullName>
    </submittedName>
</protein>
<name>A0ACC1MY34_9APHY</name>